<keyword evidence="1" id="KW-0812">Transmembrane</keyword>
<keyword evidence="1" id="KW-0472">Membrane</keyword>
<evidence type="ECO:0000313" key="3">
    <source>
        <dbReference type="Proteomes" id="UP001499933"/>
    </source>
</evidence>
<organism evidence="2 3">
    <name type="scientific">Microbacterium deminutum</name>
    <dbReference type="NCBI Taxonomy" id="344164"/>
    <lineage>
        <taxon>Bacteria</taxon>
        <taxon>Bacillati</taxon>
        <taxon>Actinomycetota</taxon>
        <taxon>Actinomycetes</taxon>
        <taxon>Micrococcales</taxon>
        <taxon>Microbacteriaceae</taxon>
        <taxon>Microbacterium</taxon>
    </lineage>
</organism>
<protein>
    <recommendedName>
        <fullName evidence="4">Aromatic ring-opening dioxygenase LigA</fullName>
    </recommendedName>
</protein>
<dbReference type="EMBL" id="BAAAOG010000001">
    <property type="protein sequence ID" value="GAA1949430.1"/>
    <property type="molecule type" value="Genomic_DNA"/>
</dbReference>
<feature type="transmembrane region" description="Helical" evidence="1">
    <location>
        <begin position="125"/>
        <end position="149"/>
    </location>
</feature>
<dbReference type="RefSeq" id="WP_344091665.1">
    <property type="nucleotide sequence ID" value="NZ_BAAAOG010000001.1"/>
</dbReference>
<feature type="transmembrane region" description="Helical" evidence="1">
    <location>
        <begin position="26"/>
        <end position="49"/>
    </location>
</feature>
<evidence type="ECO:0008006" key="4">
    <source>
        <dbReference type="Google" id="ProtNLM"/>
    </source>
</evidence>
<gene>
    <name evidence="2" type="ORF">GCM10009776_09300</name>
</gene>
<evidence type="ECO:0000313" key="2">
    <source>
        <dbReference type="EMBL" id="GAA1949430.1"/>
    </source>
</evidence>
<proteinExistence type="predicted"/>
<reference evidence="3" key="1">
    <citation type="journal article" date="2019" name="Int. J. Syst. Evol. Microbiol.">
        <title>The Global Catalogue of Microorganisms (GCM) 10K type strain sequencing project: providing services to taxonomists for standard genome sequencing and annotation.</title>
        <authorList>
            <consortium name="The Broad Institute Genomics Platform"/>
            <consortium name="The Broad Institute Genome Sequencing Center for Infectious Disease"/>
            <person name="Wu L."/>
            <person name="Ma J."/>
        </authorList>
    </citation>
    <scope>NUCLEOTIDE SEQUENCE [LARGE SCALE GENOMIC DNA]</scope>
    <source>
        <strain evidence="3">JCM 14901</strain>
    </source>
</reference>
<keyword evidence="3" id="KW-1185">Reference proteome</keyword>
<keyword evidence="1" id="KW-1133">Transmembrane helix</keyword>
<accession>A0ABP5BSL9</accession>
<evidence type="ECO:0000256" key="1">
    <source>
        <dbReference type="SAM" id="Phobius"/>
    </source>
</evidence>
<comment type="caution">
    <text evidence="2">The sequence shown here is derived from an EMBL/GenBank/DDBJ whole genome shotgun (WGS) entry which is preliminary data.</text>
</comment>
<dbReference type="Proteomes" id="UP001499933">
    <property type="component" value="Unassembled WGS sequence"/>
</dbReference>
<sequence>MTDEITTEPSPASVEAPTRKLGFVKFVGVVGIIGGILLIVVGIVAWIGVTTQLTAENITIPDDAAAMQGQQVTGPITAYIQADIINTHALAASGGKTYAELAQDDPVRATVMQASFLRASLFTSIVAFGVALFAAGMGVLAILFGWAFLRLAGAPVVVKQARMAAS</sequence>
<name>A0ABP5BSL9_9MICO</name>